<proteinExistence type="predicted"/>
<protein>
    <submittedName>
        <fullName evidence="2">Hypothetical_protein</fullName>
    </submittedName>
</protein>
<dbReference type="Proteomes" id="UP001642409">
    <property type="component" value="Unassembled WGS sequence"/>
</dbReference>
<dbReference type="AlphaFoldDB" id="A0AA86NWF6"/>
<organism evidence="1">
    <name type="scientific">Hexamita inflata</name>
    <dbReference type="NCBI Taxonomy" id="28002"/>
    <lineage>
        <taxon>Eukaryota</taxon>
        <taxon>Metamonada</taxon>
        <taxon>Diplomonadida</taxon>
        <taxon>Hexamitidae</taxon>
        <taxon>Hexamitinae</taxon>
        <taxon>Hexamita</taxon>
    </lineage>
</organism>
<evidence type="ECO:0000313" key="3">
    <source>
        <dbReference type="Proteomes" id="UP001642409"/>
    </source>
</evidence>
<keyword evidence="3" id="KW-1185">Reference proteome</keyword>
<name>A0AA86NWF6_9EUKA</name>
<sequence>MQSIKYQSEFINQKCINCLISVKNCRISPNTPPNVWLNTTFFMKVCTLRKKKFFSTLHVKGFYQIENCCIIAHYFVNLVKYDYFANLGDLDISVNESGCSVLIDHRNGVEIELKQSIEQDSFDPPQEKDAVFYDFEARGIEAYQNLDFKYRRTSFPNQASLKHFDETSE</sequence>
<reference evidence="1" key="1">
    <citation type="submission" date="2023-06" db="EMBL/GenBank/DDBJ databases">
        <authorList>
            <person name="Kurt Z."/>
        </authorList>
    </citation>
    <scope>NUCLEOTIDE SEQUENCE</scope>
</reference>
<reference evidence="2 3" key="2">
    <citation type="submission" date="2024-07" db="EMBL/GenBank/DDBJ databases">
        <authorList>
            <person name="Akdeniz Z."/>
        </authorList>
    </citation>
    <scope>NUCLEOTIDE SEQUENCE [LARGE SCALE GENOMIC DNA]</scope>
</reference>
<accession>A0AA86NWF6</accession>
<gene>
    <name evidence="1" type="ORF">HINF_LOCUS14878</name>
    <name evidence="2" type="ORF">HINF_LOCUS1790</name>
</gene>
<dbReference type="EMBL" id="CATOUU010000380">
    <property type="protein sequence ID" value="CAI9927233.1"/>
    <property type="molecule type" value="Genomic_DNA"/>
</dbReference>
<evidence type="ECO:0000313" key="1">
    <source>
        <dbReference type="EMBL" id="CAI9927233.1"/>
    </source>
</evidence>
<evidence type="ECO:0000313" key="2">
    <source>
        <dbReference type="EMBL" id="CAL5972208.1"/>
    </source>
</evidence>
<comment type="caution">
    <text evidence="1">The sequence shown here is derived from an EMBL/GenBank/DDBJ whole genome shotgun (WGS) entry which is preliminary data.</text>
</comment>
<dbReference type="EMBL" id="CAXDID020000003">
    <property type="protein sequence ID" value="CAL5972208.1"/>
    <property type="molecule type" value="Genomic_DNA"/>
</dbReference>